<keyword evidence="3 10" id="KW-0808">Transferase</keyword>
<dbReference type="CDD" id="cd14014">
    <property type="entry name" value="STKc_PknB_like"/>
    <property type="match status" value="1"/>
</dbReference>
<evidence type="ECO:0000313" key="11">
    <source>
        <dbReference type="Proteomes" id="UP001224428"/>
    </source>
</evidence>
<evidence type="ECO:0000256" key="6">
    <source>
        <dbReference type="ARBA" id="ARBA00022840"/>
    </source>
</evidence>
<keyword evidence="8" id="KW-0472">Membrane</keyword>
<sequence>MDYRDRYNIIKKIGKGGFSKVYLVTKKDKTTKKYALKVIEIDKLIAQKKDVNIPDLISRFTNEIAAIKKINSKYCIKYYESSLDFNDNSQLFVLTEYVNGRTLKSMIQNHPFTSTMAVDIATKLCEGYAQIHKAGIIHRDIKPENILITNENIPKIIDFGIAVTCESNRVTKEANIIGTTSYFAPEVISSWGEVSVRSDIYSLGLVLYYMLMGIHPFMKQNESVADYEIAQRILKGRITPIYQLNKNFSIALSNCVQRATMKKANDRYSSMTHFKNDLSTCLNPKRVNERPITSKGAKLKRFEEVIASTRFLFFVILILLIIILVLILIGVFG</sequence>
<keyword evidence="11" id="KW-1185">Reference proteome</keyword>
<dbReference type="Proteomes" id="UP001224428">
    <property type="component" value="Unassembled WGS sequence"/>
</dbReference>
<dbReference type="Pfam" id="PF00069">
    <property type="entry name" value="Pkinase"/>
    <property type="match status" value="1"/>
</dbReference>
<feature type="transmembrane region" description="Helical" evidence="8">
    <location>
        <begin position="311"/>
        <end position="332"/>
    </location>
</feature>
<keyword evidence="5 10" id="KW-0418">Kinase</keyword>
<comment type="caution">
    <text evidence="10">The sequence shown here is derived from an EMBL/GenBank/DDBJ whole genome shotgun (WGS) entry which is preliminary data.</text>
</comment>
<dbReference type="PROSITE" id="PS50011">
    <property type="entry name" value="PROTEIN_KINASE_DOM"/>
    <property type="match status" value="1"/>
</dbReference>
<keyword evidence="4 7" id="KW-0547">Nucleotide-binding</keyword>
<dbReference type="PROSITE" id="PS00107">
    <property type="entry name" value="PROTEIN_KINASE_ATP"/>
    <property type="match status" value="1"/>
</dbReference>
<evidence type="ECO:0000256" key="3">
    <source>
        <dbReference type="ARBA" id="ARBA00022679"/>
    </source>
</evidence>
<dbReference type="InterPro" id="IPR008271">
    <property type="entry name" value="Ser/Thr_kinase_AS"/>
</dbReference>
<reference evidence="10" key="1">
    <citation type="submission" date="2023-05" db="EMBL/GenBank/DDBJ databases">
        <title>Mycoplasma phocimorsus sp. nov., isolated from Scandinavian patients with seal finger or septic arthritis after contact with seals.</title>
        <authorList>
            <person name="Skafte-Holm A."/>
            <person name="Pedersen T.R."/>
            <person name="Froelund M."/>
            <person name="Stegger M."/>
            <person name="Qvortrup K."/>
            <person name="Michaels D.L."/>
            <person name="Brown D.R."/>
            <person name="Jensen J.S."/>
        </authorList>
    </citation>
    <scope>NUCLEOTIDE SEQUENCE</scope>
    <source>
        <strain evidence="10">M5725</strain>
    </source>
</reference>
<dbReference type="GO" id="GO:0005524">
    <property type="term" value="F:ATP binding"/>
    <property type="evidence" value="ECO:0007669"/>
    <property type="project" value="UniProtKB-UniRule"/>
</dbReference>
<comment type="similarity">
    <text evidence="1">Belongs to the protein kinase superfamily. NEK Ser/Thr protein kinase family. NIMA subfamily.</text>
</comment>
<dbReference type="InterPro" id="IPR000719">
    <property type="entry name" value="Prot_kinase_dom"/>
</dbReference>
<dbReference type="RefSeq" id="WP_283823697.1">
    <property type="nucleotide sequence ID" value="NZ_JASDAY010000022.1"/>
</dbReference>
<keyword evidence="6 7" id="KW-0067">ATP-binding</keyword>
<dbReference type="GO" id="GO:0004674">
    <property type="term" value="F:protein serine/threonine kinase activity"/>
    <property type="evidence" value="ECO:0007669"/>
    <property type="project" value="UniProtKB-EC"/>
</dbReference>
<evidence type="ECO:0000256" key="5">
    <source>
        <dbReference type="ARBA" id="ARBA00022777"/>
    </source>
</evidence>
<dbReference type="PANTHER" id="PTHR43671:SF13">
    <property type="entry name" value="SERINE_THREONINE-PROTEIN KINASE NEK2"/>
    <property type="match status" value="1"/>
</dbReference>
<evidence type="ECO:0000256" key="4">
    <source>
        <dbReference type="ARBA" id="ARBA00022741"/>
    </source>
</evidence>
<dbReference type="SMART" id="SM00220">
    <property type="entry name" value="S_TKc"/>
    <property type="match status" value="1"/>
</dbReference>
<dbReference type="AlphaFoldDB" id="A0AAJ1PR74"/>
<proteinExistence type="inferred from homology"/>
<evidence type="ECO:0000259" key="9">
    <source>
        <dbReference type="PROSITE" id="PS50011"/>
    </source>
</evidence>
<evidence type="ECO:0000256" key="8">
    <source>
        <dbReference type="SAM" id="Phobius"/>
    </source>
</evidence>
<feature type="binding site" evidence="7">
    <location>
        <position position="37"/>
    </location>
    <ligand>
        <name>ATP</name>
        <dbReference type="ChEBI" id="CHEBI:30616"/>
    </ligand>
</feature>
<protein>
    <recommendedName>
        <fullName evidence="2">non-specific serine/threonine protein kinase</fullName>
        <ecNumber evidence="2">2.7.11.1</ecNumber>
    </recommendedName>
</protein>
<dbReference type="InterPro" id="IPR011009">
    <property type="entry name" value="Kinase-like_dom_sf"/>
</dbReference>
<dbReference type="InterPro" id="IPR050660">
    <property type="entry name" value="NEK_Ser/Thr_kinase"/>
</dbReference>
<dbReference type="EC" id="2.7.11.1" evidence="2"/>
<dbReference type="InterPro" id="IPR017441">
    <property type="entry name" value="Protein_kinase_ATP_BS"/>
</dbReference>
<feature type="domain" description="Protein kinase" evidence="9">
    <location>
        <begin position="7"/>
        <end position="282"/>
    </location>
</feature>
<name>A0AAJ1PR74_9MOLU</name>
<evidence type="ECO:0000313" key="10">
    <source>
        <dbReference type="EMBL" id="MDJ1645842.1"/>
    </source>
</evidence>
<gene>
    <name evidence="10" type="ORF">QLQ80_01915</name>
</gene>
<keyword evidence="8" id="KW-1133">Transmembrane helix</keyword>
<dbReference type="SUPFAM" id="SSF56112">
    <property type="entry name" value="Protein kinase-like (PK-like)"/>
    <property type="match status" value="1"/>
</dbReference>
<keyword evidence="8" id="KW-0812">Transmembrane</keyword>
<dbReference type="Gene3D" id="1.10.510.10">
    <property type="entry name" value="Transferase(Phosphotransferase) domain 1"/>
    <property type="match status" value="1"/>
</dbReference>
<dbReference type="EMBL" id="JASDDP010000019">
    <property type="protein sequence ID" value="MDJ1645842.1"/>
    <property type="molecule type" value="Genomic_DNA"/>
</dbReference>
<evidence type="ECO:0000256" key="2">
    <source>
        <dbReference type="ARBA" id="ARBA00012513"/>
    </source>
</evidence>
<accession>A0AAJ1PR74</accession>
<dbReference type="PROSITE" id="PS00108">
    <property type="entry name" value="PROTEIN_KINASE_ST"/>
    <property type="match status" value="1"/>
</dbReference>
<evidence type="ECO:0000256" key="1">
    <source>
        <dbReference type="ARBA" id="ARBA00010886"/>
    </source>
</evidence>
<dbReference type="PANTHER" id="PTHR43671">
    <property type="entry name" value="SERINE/THREONINE-PROTEIN KINASE NEK"/>
    <property type="match status" value="1"/>
</dbReference>
<organism evidence="10 11">
    <name type="scientific">Mycoplasma phocimorsus</name>
    <dbReference type="NCBI Taxonomy" id="3045839"/>
    <lineage>
        <taxon>Bacteria</taxon>
        <taxon>Bacillati</taxon>
        <taxon>Mycoplasmatota</taxon>
        <taxon>Mollicutes</taxon>
        <taxon>Mycoplasmataceae</taxon>
        <taxon>Mycoplasma</taxon>
    </lineage>
</organism>
<evidence type="ECO:0000256" key="7">
    <source>
        <dbReference type="PROSITE-ProRule" id="PRU10141"/>
    </source>
</evidence>